<evidence type="ECO:0000313" key="1">
    <source>
        <dbReference type="EMBL" id="KAJ2986769.1"/>
    </source>
</evidence>
<keyword evidence="2" id="KW-1185">Reference proteome</keyword>
<dbReference type="EMBL" id="JAPDGR010000896">
    <property type="protein sequence ID" value="KAJ2986769.1"/>
    <property type="molecule type" value="Genomic_DNA"/>
</dbReference>
<dbReference type="Proteomes" id="UP001143856">
    <property type="component" value="Unassembled WGS sequence"/>
</dbReference>
<gene>
    <name evidence="1" type="ORF">NUW58_g4870</name>
</gene>
<proteinExistence type="predicted"/>
<sequence length="599" mass="66436">MPPAKKKSQARLTFETIGGSSSSPVSTYSPARVRYSRAAHSSPVGRMPSIAAPSSSAQVVRRSGRRKPKQSKLGGSIAPPASFMPKLHSRRNRVAVPESSDDSAAEIGDAGYDEGDDVDLLPPSQKASELQTSENSGAEDSDDEPNIRHPRSSQSVSTRLQRTILDDDDDDDDDNREGSGDKRPEPSQLSSPCKRRHSSVISLDDSDDAPILLSASARKLSRHTLIELDDSEDDIVSVSKKRKIFHHSSPSVPSNNRTPGRLKRPGVVASSPIKKAHKGHRSEKQKKMELLRRRRAGEKIEQLTASESSSNEDGKRGIYDSDPECDFEVLKKFDDEEEEEVVEEQSAPRGDKRKPKHDKPTGQGGDESDLDDFVTDDDDAPLGAPVDIPLEFTSNAHMPLKDQFPFVIEWLVHNRINPAFERKDPVYLNAWRKLDDEVTGLANSKFTSSAWKIGEGLYDTCEACGRSGHPSTYKIIFSGSAYHKDTLAEVESDSDAEGDDDEADNDTASVDTRGMPLPPVTKEWCVGSVCCSNAETAHSLLHWRYALKQWVEERLEDEGWMAGDMLSQRERMKAKKRRALANKIVDGWQEGRRRHCALW</sequence>
<accession>A0ACC1P5Z9</accession>
<reference evidence="1" key="1">
    <citation type="submission" date="2022-10" db="EMBL/GenBank/DDBJ databases">
        <title>Genome Sequence of Xylaria curta.</title>
        <authorList>
            <person name="Buettner E."/>
        </authorList>
    </citation>
    <scope>NUCLEOTIDE SEQUENCE</scope>
    <source>
        <strain evidence="1">Babe10</strain>
    </source>
</reference>
<name>A0ACC1P5Z9_9PEZI</name>
<organism evidence="1 2">
    <name type="scientific">Xylaria curta</name>
    <dbReference type="NCBI Taxonomy" id="42375"/>
    <lineage>
        <taxon>Eukaryota</taxon>
        <taxon>Fungi</taxon>
        <taxon>Dikarya</taxon>
        <taxon>Ascomycota</taxon>
        <taxon>Pezizomycotina</taxon>
        <taxon>Sordariomycetes</taxon>
        <taxon>Xylariomycetidae</taxon>
        <taxon>Xylariales</taxon>
        <taxon>Xylariaceae</taxon>
        <taxon>Xylaria</taxon>
    </lineage>
</organism>
<protein>
    <submittedName>
        <fullName evidence="1">Uncharacterized protein</fullName>
    </submittedName>
</protein>
<evidence type="ECO:0000313" key="2">
    <source>
        <dbReference type="Proteomes" id="UP001143856"/>
    </source>
</evidence>
<comment type="caution">
    <text evidence="1">The sequence shown here is derived from an EMBL/GenBank/DDBJ whole genome shotgun (WGS) entry which is preliminary data.</text>
</comment>